<proteinExistence type="inferred from homology"/>
<dbReference type="Proteomes" id="UP000001038">
    <property type="component" value="Chromosome 3"/>
</dbReference>
<dbReference type="InParanoid" id="H2LD55"/>
<dbReference type="STRING" id="8090.ENSORLP00000003854"/>
<dbReference type="AlphaFoldDB" id="H2LD55"/>
<evidence type="ECO:0000256" key="3">
    <source>
        <dbReference type="RuleBase" id="RU366025"/>
    </source>
</evidence>
<accession>H2LD55</accession>
<dbReference type="CDD" id="cd02674">
    <property type="entry name" value="Peptidase_C19R"/>
    <property type="match status" value="1"/>
</dbReference>
<dbReference type="InterPro" id="IPR050185">
    <property type="entry name" value="Ub_carboxyl-term_hydrolase"/>
</dbReference>
<reference evidence="5" key="3">
    <citation type="submission" date="2025-09" db="UniProtKB">
        <authorList>
            <consortium name="Ensembl"/>
        </authorList>
    </citation>
    <scope>IDENTIFICATION</scope>
    <source>
        <strain evidence="5">Hd-rR</strain>
    </source>
</reference>
<dbReference type="PROSITE" id="PS00972">
    <property type="entry name" value="USP_1"/>
    <property type="match status" value="1"/>
</dbReference>
<feature type="domain" description="USP" evidence="4">
    <location>
        <begin position="416"/>
        <end position="735"/>
    </location>
</feature>
<dbReference type="Pfam" id="PF00443">
    <property type="entry name" value="UCH"/>
    <property type="match status" value="1"/>
</dbReference>
<dbReference type="Gene3D" id="3.90.70.10">
    <property type="entry name" value="Cysteine proteinases"/>
    <property type="match status" value="1"/>
</dbReference>
<keyword evidence="3" id="KW-0645">Protease</keyword>
<evidence type="ECO:0000259" key="4">
    <source>
        <dbReference type="PROSITE" id="PS50235"/>
    </source>
</evidence>
<dbReference type="PROSITE" id="PS00973">
    <property type="entry name" value="USP_2"/>
    <property type="match status" value="1"/>
</dbReference>
<dbReference type="GO" id="GO:0005634">
    <property type="term" value="C:nucleus"/>
    <property type="evidence" value="ECO:0000318"/>
    <property type="project" value="GO_Central"/>
</dbReference>
<sequence>MKASSITVKECTWTTEECHLVEELDGAVETDRLCLPNIYRSRKVKPRRKKTPVTPTYQVYHTARELFLEVLDREAIWELMRRAPGVKAGGQRLSHSREQSSVLSEEYAEALMWFSIVLQSGLCVGENSRFSPELTQKLDKLQGLLKRNSIQNKILSLTGLEDENKLEALSAFCSHIFRRYQVLHCHGPNLTVTKYRLYHQQGQCSLQLALLADTSSGFICNMFLYSQQQLQKQSRKPVVEQVIRYLLAPFCSQKRVVQIDSSAWMEGKLQNILSGVNMNVHFVPTSQKEGWTGPCLVPHSDPTGSSMDVFLPGLWVTLHTVCINTYVLHTLQRLQLSGRHIQLTEFSQALASQLTADHNISVPVLPRLNSCSYQETGSTHLCKAGTSTKSVATAMENPSSSLLLRFQKKCRRPGVCGLENSGNSCYLNAVLQCLCATVPLVEQLLHWDTRKGLARSKCRVSEVFVHLLEKMWMGSGSSCSPLEVRSALCSVLPQFNNDSQQDAQELLLLLLNTLHDDFNKAAQRQALFSSQPARMEQIKGCSPHSNLVTRLFEGQLSYMCICMHCHHQAHNTQAFTVLSLPVPKGNIKCSIQDCLALFFKQTVLTGGEQAMCSVCGLKRETAIVTCVDRTPEILVLHLKRFGSKGKSQVKLRTNVLFFMKLDLSQFLSGLVPNESSYHLYAVVNHTGHLNMGHYTALCYNSLAQTWHCFDDAAVCEVQEDRVQSPNAYLLFYSHKPFHRPRIAGL</sequence>
<dbReference type="InterPro" id="IPR028889">
    <property type="entry name" value="USP"/>
</dbReference>
<dbReference type="HOGENOM" id="CLU_008279_1_3_1"/>
<dbReference type="PROSITE" id="PS50235">
    <property type="entry name" value="USP_3"/>
    <property type="match status" value="1"/>
</dbReference>
<dbReference type="InterPro" id="IPR018200">
    <property type="entry name" value="USP_CS"/>
</dbReference>
<dbReference type="GO" id="GO:0004843">
    <property type="term" value="F:cysteine-type deubiquitinase activity"/>
    <property type="evidence" value="ECO:0007669"/>
    <property type="project" value="UniProtKB-UniRule"/>
</dbReference>
<comment type="similarity">
    <text evidence="3">Belongs to the peptidase C19 family.</text>
</comment>
<dbReference type="Ensembl" id="ENSORLT00000003855.2">
    <property type="protein sequence ID" value="ENSORLP00000003854.2"/>
    <property type="gene ID" value="ENSORLG00000003094.2"/>
</dbReference>
<dbReference type="GO" id="GO:0140673">
    <property type="term" value="P:transcription elongation-coupled chromatin remodeling"/>
    <property type="evidence" value="ECO:0000318"/>
    <property type="project" value="GO_Central"/>
</dbReference>
<dbReference type="GeneTree" id="ENSGT00940000160441"/>
<organism evidence="5 6">
    <name type="scientific">Oryzias latipes</name>
    <name type="common">Japanese rice fish</name>
    <name type="synonym">Japanese killifish</name>
    <dbReference type="NCBI Taxonomy" id="8090"/>
    <lineage>
        <taxon>Eukaryota</taxon>
        <taxon>Metazoa</taxon>
        <taxon>Chordata</taxon>
        <taxon>Craniata</taxon>
        <taxon>Vertebrata</taxon>
        <taxon>Euteleostomi</taxon>
        <taxon>Actinopterygii</taxon>
        <taxon>Neopterygii</taxon>
        <taxon>Teleostei</taxon>
        <taxon>Neoteleostei</taxon>
        <taxon>Acanthomorphata</taxon>
        <taxon>Ovalentaria</taxon>
        <taxon>Atherinomorphae</taxon>
        <taxon>Beloniformes</taxon>
        <taxon>Adrianichthyidae</taxon>
        <taxon>Oryziinae</taxon>
        <taxon>Oryzias</taxon>
    </lineage>
</organism>
<dbReference type="PANTHER" id="PTHR21646:SF28">
    <property type="entry name" value="UBIQUITIN CARBOXYL-TERMINAL HYDROLASE 15"/>
    <property type="match status" value="1"/>
</dbReference>
<dbReference type="PANTHER" id="PTHR21646">
    <property type="entry name" value="UBIQUITIN CARBOXYL-TERMINAL HYDROLASE"/>
    <property type="match status" value="1"/>
</dbReference>
<dbReference type="SUPFAM" id="SSF54001">
    <property type="entry name" value="Cysteine proteinases"/>
    <property type="match status" value="1"/>
</dbReference>
<keyword evidence="2 3" id="KW-0378">Hydrolase</keyword>
<dbReference type="GO" id="GO:0016579">
    <property type="term" value="P:protein deubiquitination"/>
    <property type="evidence" value="ECO:0007669"/>
    <property type="project" value="InterPro"/>
</dbReference>
<reference evidence="5" key="2">
    <citation type="submission" date="2025-08" db="UniProtKB">
        <authorList>
            <consortium name="Ensembl"/>
        </authorList>
    </citation>
    <scope>IDENTIFICATION</scope>
    <source>
        <strain evidence="5">Hd-rR</strain>
    </source>
</reference>
<keyword evidence="3" id="KW-0833">Ubl conjugation pathway</keyword>
<dbReference type="InterPro" id="IPR038765">
    <property type="entry name" value="Papain-like_cys_pep_sf"/>
</dbReference>
<dbReference type="FunFam" id="3.90.70.10:FF:000499">
    <property type="entry name" value="Ubiquitin specific peptidase 50"/>
    <property type="match status" value="1"/>
</dbReference>
<gene>
    <name evidence="5" type="primary">usp50</name>
</gene>
<name>H2LD55_ORYLA</name>
<reference evidence="5 6" key="1">
    <citation type="journal article" date="2007" name="Nature">
        <title>The medaka draft genome and insights into vertebrate genome evolution.</title>
        <authorList>
            <person name="Kasahara M."/>
            <person name="Naruse K."/>
            <person name="Sasaki S."/>
            <person name="Nakatani Y."/>
            <person name="Qu W."/>
            <person name="Ahsan B."/>
            <person name="Yamada T."/>
            <person name="Nagayasu Y."/>
            <person name="Doi K."/>
            <person name="Kasai Y."/>
            <person name="Jindo T."/>
            <person name="Kobayashi D."/>
            <person name="Shimada A."/>
            <person name="Toyoda A."/>
            <person name="Kuroki Y."/>
            <person name="Fujiyama A."/>
            <person name="Sasaki T."/>
            <person name="Shimizu A."/>
            <person name="Asakawa S."/>
            <person name="Shimizu N."/>
            <person name="Hashimoto S."/>
            <person name="Yang J."/>
            <person name="Lee Y."/>
            <person name="Matsushima K."/>
            <person name="Sugano S."/>
            <person name="Sakaizumi M."/>
            <person name="Narita T."/>
            <person name="Ohishi K."/>
            <person name="Haga S."/>
            <person name="Ohta F."/>
            <person name="Nomoto H."/>
            <person name="Nogata K."/>
            <person name="Morishita T."/>
            <person name="Endo T."/>
            <person name="Shin-I T."/>
            <person name="Takeda H."/>
            <person name="Morishita S."/>
            <person name="Kohara Y."/>
        </authorList>
    </citation>
    <scope>NUCLEOTIDE SEQUENCE [LARGE SCALE GENOMIC DNA]</scope>
    <source>
        <strain evidence="5 6">Hd-rR</strain>
    </source>
</reference>
<dbReference type="eggNOG" id="KOG1868">
    <property type="taxonomic scope" value="Eukaryota"/>
</dbReference>
<protein>
    <recommendedName>
        <fullName evidence="3">Ubiquitin carboxyl-terminal hydrolase</fullName>
        <ecNumber evidence="3">3.4.19.12</ecNumber>
    </recommendedName>
</protein>
<dbReference type="InterPro" id="IPR001394">
    <property type="entry name" value="Peptidase_C19_UCH"/>
</dbReference>
<keyword evidence="3" id="KW-0788">Thiol protease</keyword>
<dbReference type="GO" id="GO:0006508">
    <property type="term" value="P:proteolysis"/>
    <property type="evidence" value="ECO:0007669"/>
    <property type="project" value="UniProtKB-KW"/>
</dbReference>
<evidence type="ECO:0000313" key="6">
    <source>
        <dbReference type="Proteomes" id="UP000001038"/>
    </source>
</evidence>
<evidence type="ECO:0000256" key="1">
    <source>
        <dbReference type="ARBA" id="ARBA00000707"/>
    </source>
</evidence>
<comment type="catalytic activity">
    <reaction evidence="1 3">
        <text>Thiol-dependent hydrolysis of ester, thioester, amide, peptide and isopeptide bonds formed by the C-terminal Gly of ubiquitin (a 76-residue protein attached to proteins as an intracellular targeting signal).</text>
        <dbReference type="EC" id="3.4.19.12"/>
    </reaction>
</comment>
<dbReference type="EC" id="3.4.19.12" evidence="3"/>
<evidence type="ECO:0000313" key="5">
    <source>
        <dbReference type="Ensembl" id="ENSORLP00000003854.2"/>
    </source>
</evidence>
<evidence type="ECO:0000256" key="2">
    <source>
        <dbReference type="ARBA" id="ARBA00022801"/>
    </source>
</evidence>
<keyword evidence="6" id="KW-1185">Reference proteome</keyword>